<dbReference type="OrthoDB" id="2324380at2"/>
<keyword evidence="1" id="KW-1133">Transmembrane helix</keyword>
<feature type="transmembrane region" description="Helical" evidence="1">
    <location>
        <begin position="29"/>
        <end position="57"/>
    </location>
</feature>
<evidence type="ECO:0000313" key="3">
    <source>
        <dbReference type="Proteomes" id="UP000029067"/>
    </source>
</evidence>
<accession>A0A087B4M2</accession>
<dbReference type="Proteomes" id="UP000029067">
    <property type="component" value="Unassembled WGS sequence"/>
</dbReference>
<keyword evidence="1" id="KW-0812">Transmembrane</keyword>
<reference evidence="2 3" key="1">
    <citation type="submission" date="2014-03" db="EMBL/GenBank/DDBJ databases">
        <title>Genomics of Bifidobacteria.</title>
        <authorList>
            <person name="Ventura M."/>
            <person name="Milani C."/>
            <person name="Lugli G.A."/>
        </authorList>
    </citation>
    <scope>NUCLEOTIDE SEQUENCE [LARGE SCALE GENOMIC DNA]</scope>
    <source>
        <strain evidence="2 3">LMG 10738</strain>
    </source>
</reference>
<keyword evidence="1" id="KW-0472">Membrane</keyword>
<proteinExistence type="predicted"/>
<comment type="caution">
    <text evidence="2">The sequence shown here is derived from an EMBL/GenBank/DDBJ whole genome shotgun (WGS) entry which is preliminary data.</text>
</comment>
<protein>
    <submittedName>
        <fullName evidence="2">Uncharacterized protein</fullName>
    </submittedName>
</protein>
<name>A0A087B4M2_9BIFI</name>
<dbReference type="eggNOG" id="COG0730">
    <property type="taxonomic scope" value="Bacteria"/>
</dbReference>
<sequence length="100" mass="9968">MGALVLICNLRRKAAEGDRADTHPAGASLFGVLSGLMVGVGGLSGGTTTVVLAVMSAVGFTTHLLASTIAWQVGATLTVGAVIGRVLTPAPARPPRHPSP</sequence>
<feature type="transmembrane region" description="Helical" evidence="1">
    <location>
        <begin position="69"/>
        <end position="87"/>
    </location>
</feature>
<evidence type="ECO:0000256" key="1">
    <source>
        <dbReference type="SAM" id="Phobius"/>
    </source>
</evidence>
<keyword evidence="3" id="KW-1185">Reference proteome</keyword>
<organism evidence="2 3">
    <name type="scientific">Bifidobacterium cuniculi</name>
    <dbReference type="NCBI Taxonomy" id="1688"/>
    <lineage>
        <taxon>Bacteria</taxon>
        <taxon>Bacillati</taxon>
        <taxon>Actinomycetota</taxon>
        <taxon>Actinomycetes</taxon>
        <taxon>Bifidobacteriales</taxon>
        <taxon>Bifidobacteriaceae</taxon>
        <taxon>Bifidobacterium</taxon>
    </lineage>
</organism>
<dbReference type="RefSeq" id="WP_051920516.1">
    <property type="nucleotide sequence ID" value="NZ_JGYV01000001.1"/>
</dbReference>
<evidence type="ECO:0000313" key="2">
    <source>
        <dbReference type="EMBL" id="KFI65972.1"/>
    </source>
</evidence>
<dbReference type="STRING" id="1688.BCUN_0472"/>
<dbReference type="AlphaFoldDB" id="A0A087B4M2"/>
<gene>
    <name evidence="2" type="ORF">BCUN_0472</name>
</gene>
<dbReference type="EMBL" id="JGYV01000001">
    <property type="protein sequence ID" value="KFI65972.1"/>
    <property type="molecule type" value="Genomic_DNA"/>
</dbReference>